<gene>
    <name evidence="3" type="ORF">PMIN01_11869</name>
</gene>
<evidence type="ECO:0000313" key="4">
    <source>
        <dbReference type="Proteomes" id="UP000756921"/>
    </source>
</evidence>
<protein>
    <submittedName>
        <fullName evidence="3">Heavy metal tolerance protein</fullName>
    </submittedName>
</protein>
<evidence type="ECO:0000256" key="2">
    <source>
        <dbReference type="SAM" id="Phobius"/>
    </source>
</evidence>
<dbReference type="AlphaFoldDB" id="A0A9P6G6C8"/>
<feature type="transmembrane region" description="Helical" evidence="2">
    <location>
        <begin position="422"/>
        <end position="440"/>
    </location>
</feature>
<dbReference type="EMBL" id="WJXW01000015">
    <property type="protein sequence ID" value="KAF9729936.1"/>
    <property type="molecule type" value="Genomic_DNA"/>
</dbReference>
<keyword evidence="4" id="KW-1185">Reference proteome</keyword>
<accession>A0A9P6G6C8</accession>
<name>A0A9P6G6C8_9PLEO</name>
<organism evidence="3 4">
    <name type="scientific">Paraphaeosphaeria minitans</name>
    <dbReference type="NCBI Taxonomy" id="565426"/>
    <lineage>
        <taxon>Eukaryota</taxon>
        <taxon>Fungi</taxon>
        <taxon>Dikarya</taxon>
        <taxon>Ascomycota</taxon>
        <taxon>Pezizomycotina</taxon>
        <taxon>Dothideomycetes</taxon>
        <taxon>Pleosporomycetidae</taxon>
        <taxon>Pleosporales</taxon>
        <taxon>Massarineae</taxon>
        <taxon>Didymosphaeriaceae</taxon>
        <taxon>Paraphaeosphaeria</taxon>
    </lineage>
</organism>
<evidence type="ECO:0000256" key="1">
    <source>
        <dbReference type="SAM" id="MobiDB-lite"/>
    </source>
</evidence>
<dbReference type="Proteomes" id="UP000756921">
    <property type="component" value="Unassembled WGS sequence"/>
</dbReference>
<reference evidence="3" key="1">
    <citation type="journal article" date="2020" name="Mol. Plant Microbe Interact.">
        <title>Genome Sequence of the Biocontrol Agent Coniothyrium minitans strain Conio (IMI 134523).</title>
        <authorList>
            <person name="Patel D."/>
            <person name="Shittu T.A."/>
            <person name="Baroncelli R."/>
            <person name="Muthumeenakshi S."/>
            <person name="Osborne T.H."/>
            <person name="Janganan T.K."/>
            <person name="Sreenivasaprasad S."/>
        </authorList>
    </citation>
    <scope>NUCLEOTIDE SEQUENCE</scope>
    <source>
        <strain evidence="3">Conio</strain>
    </source>
</reference>
<evidence type="ECO:0000313" key="3">
    <source>
        <dbReference type="EMBL" id="KAF9729936.1"/>
    </source>
</evidence>
<comment type="caution">
    <text evidence="3">The sequence shown here is derived from an EMBL/GenBank/DDBJ whole genome shotgun (WGS) entry which is preliminary data.</text>
</comment>
<keyword evidence="2" id="KW-1133">Transmembrane helix</keyword>
<feature type="transmembrane region" description="Helical" evidence="2">
    <location>
        <begin position="329"/>
        <end position="350"/>
    </location>
</feature>
<feature type="region of interest" description="Disordered" evidence="1">
    <location>
        <begin position="186"/>
        <end position="205"/>
    </location>
</feature>
<proteinExistence type="predicted"/>
<sequence length="615" mass="67779">MQFANAALSKLRSNNLADPLMDMVQALIIIGRISREEDPEMLNLIHGQAFGATYLLGDGTQDMLLLHLAKTSLMSRLPAVSPCVRAAHLFFTQLLISWGTCSNQNCAVVHWMGGYGMSITCPLPNIRLAMPAAATEARIVAWGSGIVAAATWPRYWLTDAHSRKFSLPHHAVLCPGTENFDTVAGGEEVDDPKLHPNGAPQSVTPLTADGSTTAGPGGMCHQKSHHFAQTRVDCQFTQRSTQWPDMTLHTGQLGSADTIRAHAPTQGGGEATTLGRHPVQTLYREDGITFAVHIESNVPRSEFKNFPPLNKATTVVFEMQISYGAFLHYTYAAAIVLGFSLVFVYSLCTLERPVRMRLKKRSPVVLYMLVIASSYVLQDLFYQRPTDDNRLVPHLSVALVWTALVIILLGTETLLWKPYVGVFFLGLLFESIATALLLATQIHPNTVSLCLIIGRLTVTLTLSINGFLLLLSYRAETHSDEEAQLLLGLGNADTPQQLLRKRLAEPRNGIEYLQSFAMVMPHLFPWNSKVRLYLATLYLATRVVVLVLGRGVNVATPKLLGIVVDKIDRGLGTMPWKHIAFWACCVWLDGRAGLSALDSFARHRIHNSSNKRVRG</sequence>
<feature type="transmembrane region" description="Helical" evidence="2">
    <location>
        <begin position="446"/>
        <end position="471"/>
    </location>
</feature>
<keyword evidence="2" id="KW-0812">Transmembrane</keyword>
<feature type="transmembrane region" description="Helical" evidence="2">
    <location>
        <begin position="394"/>
        <end position="415"/>
    </location>
</feature>
<feature type="transmembrane region" description="Helical" evidence="2">
    <location>
        <begin position="362"/>
        <end position="382"/>
    </location>
</feature>
<keyword evidence="2" id="KW-0472">Membrane</keyword>